<gene>
    <name evidence="1" type="ORF">ABB25_10130</name>
</gene>
<accession>A0A0R0BI72</accession>
<dbReference type="EMBL" id="LDJH01000017">
    <property type="protein sequence ID" value="KRG57007.1"/>
    <property type="molecule type" value="Genomic_DNA"/>
</dbReference>
<sequence length="158" mass="16671">MAQGGAADDVALYARVDCSGLRNLAIRQRRLEASTAAAAGCTWLSQQPAGVLDTGARLYRIDGNGRMTPQTRVGGRLFPALDAAQWQRLRAQGAGEPFLDAGGWASSNASAVLLEQDPERDLPADTPGYGQPYDGAVLGGWLRWDGQNFVVEGPSTGP</sequence>
<dbReference type="STRING" id="266128.ABB25_10130"/>
<comment type="caution">
    <text evidence="1">The sequence shown here is derived from an EMBL/GenBank/DDBJ whole genome shotgun (WGS) entry which is preliminary data.</text>
</comment>
<organism evidence="1 2">
    <name type="scientific">Stenotrophomonas koreensis</name>
    <dbReference type="NCBI Taxonomy" id="266128"/>
    <lineage>
        <taxon>Bacteria</taxon>
        <taxon>Pseudomonadati</taxon>
        <taxon>Pseudomonadota</taxon>
        <taxon>Gammaproteobacteria</taxon>
        <taxon>Lysobacterales</taxon>
        <taxon>Lysobacteraceae</taxon>
        <taxon>Stenotrophomonas</taxon>
    </lineage>
</organism>
<reference evidence="1 2" key="1">
    <citation type="submission" date="2015-05" db="EMBL/GenBank/DDBJ databases">
        <title>Genome sequencing and analysis of members of genus Stenotrophomonas.</title>
        <authorList>
            <person name="Patil P.P."/>
            <person name="Midha S."/>
            <person name="Patil P.B."/>
        </authorList>
    </citation>
    <scope>NUCLEOTIDE SEQUENCE [LARGE SCALE GENOMIC DNA]</scope>
    <source>
        <strain evidence="1 2">DSM 17805</strain>
    </source>
</reference>
<dbReference type="PATRIC" id="fig|266128.3.peg.898"/>
<dbReference type="Proteomes" id="UP000051254">
    <property type="component" value="Unassembled WGS sequence"/>
</dbReference>
<protein>
    <submittedName>
        <fullName evidence="1">Uncharacterized protein</fullName>
    </submittedName>
</protein>
<keyword evidence="2" id="KW-1185">Reference proteome</keyword>
<evidence type="ECO:0000313" key="2">
    <source>
        <dbReference type="Proteomes" id="UP000051254"/>
    </source>
</evidence>
<evidence type="ECO:0000313" key="1">
    <source>
        <dbReference type="EMBL" id="KRG57007.1"/>
    </source>
</evidence>
<name>A0A0R0BI72_9GAMM</name>
<proteinExistence type="predicted"/>
<dbReference type="AlphaFoldDB" id="A0A0R0BI72"/>